<gene>
    <name evidence="1" type="ORF">NQ317_007850</name>
</gene>
<evidence type="ECO:0008006" key="3">
    <source>
        <dbReference type="Google" id="ProtNLM"/>
    </source>
</evidence>
<name>A0ABQ9JSP8_9CUCU</name>
<dbReference type="SUPFAM" id="SSF57716">
    <property type="entry name" value="Glucocorticoid receptor-like (DNA-binding domain)"/>
    <property type="match status" value="1"/>
</dbReference>
<organism evidence="1 2">
    <name type="scientific">Molorchus minor</name>
    <dbReference type="NCBI Taxonomy" id="1323400"/>
    <lineage>
        <taxon>Eukaryota</taxon>
        <taxon>Metazoa</taxon>
        <taxon>Ecdysozoa</taxon>
        <taxon>Arthropoda</taxon>
        <taxon>Hexapoda</taxon>
        <taxon>Insecta</taxon>
        <taxon>Pterygota</taxon>
        <taxon>Neoptera</taxon>
        <taxon>Endopterygota</taxon>
        <taxon>Coleoptera</taxon>
        <taxon>Polyphaga</taxon>
        <taxon>Cucujiformia</taxon>
        <taxon>Chrysomeloidea</taxon>
        <taxon>Cerambycidae</taxon>
        <taxon>Lamiinae</taxon>
        <taxon>Monochamini</taxon>
        <taxon>Molorchus</taxon>
    </lineage>
</organism>
<protein>
    <recommendedName>
        <fullName evidence="3">THAP-type domain-containing protein</fullName>
    </recommendedName>
</protein>
<dbReference type="EMBL" id="JAPWTJ010000209">
    <property type="protein sequence ID" value="KAJ8981028.1"/>
    <property type="molecule type" value="Genomic_DNA"/>
</dbReference>
<reference evidence="1" key="1">
    <citation type="journal article" date="2023" name="Insect Mol. Biol.">
        <title>Genome sequencing provides insights into the evolution of gene families encoding plant cell wall-degrading enzymes in longhorned beetles.</title>
        <authorList>
            <person name="Shin N.R."/>
            <person name="Okamura Y."/>
            <person name="Kirsch R."/>
            <person name="Pauchet Y."/>
        </authorList>
    </citation>
    <scope>NUCLEOTIDE SEQUENCE</scope>
    <source>
        <strain evidence="1">MMC_N1</strain>
    </source>
</reference>
<comment type="caution">
    <text evidence="1">The sequence shown here is derived from an EMBL/GenBank/DDBJ whole genome shotgun (WGS) entry which is preliminary data.</text>
</comment>
<sequence>MNFKYYKYCLVPQCKSTTIKTPNKLIIYVPNNEQIRKKWLKLARRDDVHSLSTNLSMQIILITYNFWTKAYSRAMCLLNHFEGFTCLKVQNGIDYIMRSIE</sequence>
<evidence type="ECO:0000313" key="1">
    <source>
        <dbReference type="EMBL" id="KAJ8981028.1"/>
    </source>
</evidence>
<evidence type="ECO:0000313" key="2">
    <source>
        <dbReference type="Proteomes" id="UP001162164"/>
    </source>
</evidence>
<accession>A0ABQ9JSP8</accession>
<dbReference type="Proteomes" id="UP001162164">
    <property type="component" value="Unassembled WGS sequence"/>
</dbReference>
<keyword evidence="2" id="KW-1185">Reference proteome</keyword>
<proteinExistence type="predicted"/>